<dbReference type="RefSeq" id="WP_133772507.1">
    <property type="nucleotide sequence ID" value="NZ_SNZR01000014.1"/>
</dbReference>
<evidence type="ECO:0000256" key="1">
    <source>
        <dbReference type="SAM" id="MobiDB-lite"/>
    </source>
</evidence>
<accession>A0A4R7BXZ5</accession>
<evidence type="ECO:0000313" key="3">
    <source>
        <dbReference type="EMBL" id="TDR89077.1"/>
    </source>
</evidence>
<gene>
    <name evidence="3" type="ORF">EV668_3562</name>
</gene>
<feature type="signal peptide" evidence="2">
    <location>
        <begin position="1"/>
        <end position="23"/>
    </location>
</feature>
<evidence type="ECO:0000313" key="4">
    <source>
        <dbReference type="Proteomes" id="UP000295122"/>
    </source>
</evidence>
<sequence length="76" mass="8046">MKPALVIAALALLVLAPTEPARAQSGYAAAQTRAGHGQAGRRKARRPAIRPSSAREPGGRCGQLNLERARLYGLCR</sequence>
<dbReference type="EMBL" id="SNZR01000014">
    <property type="protein sequence ID" value="TDR89077.1"/>
    <property type="molecule type" value="Genomic_DNA"/>
</dbReference>
<name>A0A4R7BXZ5_9HYPH</name>
<feature type="compositionally biased region" description="Basic residues" evidence="1">
    <location>
        <begin position="39"/>
        <end position="48"/>
    </location>
</feature>
<feature type="chain" id="PRO_5020615773" evidence="2">
    <location>
        <begin position="24"/>
        <end position="76"/>
    </location>
</feature>
<keyword evidence="2" id="KW-0732">Signal</keyword>
<feature type="region of interest" description="Disordered" evidence="1">
    <location>
        <begin position="26"/>
        <end position="61"/>
    </location>
</feature>
<evidence type="ECO:0000256" key="2">
    <source>
        <dbReference type="SAM" id="SignalP"/>
    </source>
</evidence>
<dbReference type="Proteomes" id="UP000295122">
    <property type="component" value="Unassembled WGS sequence"/>
</dbReference>
<comment type="caution">
    <text evidence="3">The sequence shown here is derived from an EMBL/GenBank/DDBJ whole genome shotgun (WGS) entry which is preliminary data.</text>
</comment>
<reference evidence="3 4" key="1">
    <citation type="submission" date="2019-03" db="EMBL/GenBank/DDBJ databases">
        <title>Genomic Encyclopedia of Type Strains, Phase IV (KMG-IV): sequencing the most valuable type-strain genomes for metagenomic binning, comparative biology and taxonomic classification.</title>
        <authorList>
            <person name="Goeker M."/>
        </authorList>
    </citation>
    <scope>NUCLEOTIDE SEQUENCE [LARGE SCALE GENOMIC DNA]</scope>
    <source>
        <strain evidence="3 4">DSM 25903</strain>
    </source>
</reference>
<protein>
    <submittedName>
        <fullName evidence="3">Uncharacterized protein</fullName>
    </submittedName>
</protein>
<dbReference type="AlphaFoldDB" id="A0A4R7BXZ5"/>
<proteinExistence type="predicted"/>
<organism evidence="3 4">
    <name type="scientific">Enterovirga rhinocerotis</name>
    <dbReference type="NCBI Taxonomy" id="1339210"/>
    <lineage>
        <taxon>Bacteria</taxon>
        <taxon>Pseudomonadati</taxon>
        <taxon>Pseudomonadota</taxon>
        <taxon>Alphaproteobacteria</taxon>
        <taxon>Hyphomicrobiales</taxon>
        <taxon>Methylobacteriaceae</taxon>
        <taxon>Enterovirga</taxon>
    </lineage>
</organism>
<keyword evidence="4" id="KW-1185">Reference proteome</keyword>